<dbReference type="EC" id="2.5.1.74" evidence="8 9"/>
<comment type="pathway">
    <text evidence="8">Quinol/quinone metabolism; menaquinone biosynthesis; menaquinol from 1,4-dihydroxy-2-naphthoate: step 1/2.</text>
</comment>
<dbReference type="GO" id="GO:0046428">
    <property type="term" value="F:1,4-dihydroxy-2-naphthoate polyprenyltransferase activity"/>
    <property type="evidence" value="ECO:0007669"/>
    <property type="project" value="UniProtKB-UniRule"/>
</dbReference>
<dbReference type="CDD" id="cd13962">
    <property type="entry name" value="PT_UbiA_UBIAD1"/>
    <property type="match status" value="1"/>
</dbReference>
<keyword evidence="4 8" id="KW-0808">Transferase</keyword>
<dbReference type="NCBIfam" id="NF004751">
    <property type="entry name" value="PRK06080.1-3"/>
    <property type="match status" value="1"/>
</dbReference>
<dbReference type="RefSeq" id="WP_091180060.1">
    <property type="nucleotide sequence ID" value="NZ_FNRY01000001.1"/>
</dbReference>
<evidence type="ECO:0000256" key="7">
    <source>
        <dbReference type="ARBA" id="ARBA00023136"/>
    </source>
</evidence>
<proteinExistence type="inferred from homology"/>
<evidence type="ECO:0000256" key="5">
    <source>
        <dbReference type="ARBA" id="ARBA00022692"/>
    </source>
</evidence>
<feature type="transmembrane region" description="Helical" evidence="8">
    <location>
        <begin position="133"/>
        <end position="153"/>
    </location>
</feature>
<protein>
    <recommendedName>
        <fullName evidence="8 9">1,4-dihydroxy-2-naphthoate octaprenyltransferase</fullName>
        <shortName evidence="8">DHNA-octaprenyltransferase</shortName>
        <ecNumber evidence="8 9">2.5.1.74</ecNumber>
    </recommendedName>
</protein>
<dbReference type="GO" id="GO:0009234">
    <property type="term" value="P:menaquinone biosynthetic process"/>
    <property type="evidence" value="ECO:0007669"/>
    <property type="project" value="UniProtKB-UniRule"/>
</dbReference>
<evidence type="ECO:0000256" key="1">
    <source>
        <dbReference type="ARBA" id="ARBA00004141"/>
    </source>
</evidence>
<dbReference type="EMBL" id="FNRY01000001">
    <property type="protein sequence ID" value="SEB47629.1"/>
    <property type="molecule type" value="Genomic_DNA"/>
</dbReference>
<evidence type="ECO:0000256" key="10">
    <source>
        <dbReference type="SAM" id="MobiDB-lite"/>
    </source>
</evidence>
<evidence type="ECO:0000256" key="9">
    <source>
        <dbReference type="NCBIfam" id="TIGR00751"/>
    </source>
</evidence>
<dbReference type="OrthoDB" id="9767568at2"/>
<feature type="transmembrane region" description="Helical" evidence="8">
    <location>
        <begin position="82"/>
        <end position="102"/>
    </location>
</feature>
<dbReference type="Pfam" id="PF01040">
    <property type="entry name" value="UbiA"/>
    <property type="match status" value="1"/>
</dbReference>
<dbReference type="PANTHER" id="PTHR13929">
    <property type="entry name" value="1,4-DIHYDROXY-2-NAPHTHOATE OCTAPRENYLTRANSFERASE"/>
    <property type="match status" value="1"/>
</dbReference>
<evidence type="ECO:0000313" key="12">
    <source>
        <dbReference type="Proteomes" id="UP000199183"/>
    </source>
</evidence>
<dbReference type="GO" id="GO:0005886">
    <property type="term" value="C:plasma membrane"/>
    <property type="evidence" value="ECO:0007669"/>
    <property type="project" value="UniProtKB-SubCell"/>
</dbReference>
<dbReference type="Gene3D" id="1.10.357.140">
    <property type="entry name" value="UbiA prenyltransferase"/>
    <property type="match status" value="1"/>
</dbReference>
<evidence type="ECO:0000313" key="11">
    <source>
        <dbReference type="EMBL" id="SEB47629.1"/>
    </source>
</evidence>
<dbReference type="AlphaFoldDB" id="A0A1H4JMS4"/>
<comment type="function">
    <text evidence="8">Conversion of 1,4-dihydroxy-2-naphthoate (DHNA) to demethylmenaquinone (DMK).</text>
</comment>
<dbReference type="STRING" id="640635.SAMN04489806_0779"/>
<dbReference type="InterPro" id="IPR004657">
    <property type="entry name" value="MenA"/>
</dbReference>
<sequence length="333" mass="35270">MAAKQQKSAQAAKKNGAARPVARKGRGKSGNPAARPLQHVKPATIGDWIGAARIPTLPMSLAPVLVGTGAARLAGDPGEFHWARALLCLIVAFALQIAVNYANDYSDGIRGTDKHRVGPGRLVGSEKASPRSVLIVALVFFAIAAVAGILITIATTQWWLLAVGAACIAAAWFYTGGKRPYGYYALGELFVFIFFGLVATLGTMWVQVGNVSQEAIYGAVGVGLISTAAILVNNLRDRETDKLSRKHTLAVLLGGLGTRIVFIAMLLVPFVIVAFIALFYQALWLAMFALLAGLPACLIVATARTAKELVLALKLVGLTQLMYGVAFFVAFSF</sequence>
<feature type="transmembrane region" description="Helical" evidence="8">
    <location>
        <begin position="309"/>
        <end position="331"/>
    </location>
</feature>
<comment type="catalytic activity">
    <reaction evidence="8">
        <text>an all-trans-polyprenyl diphosphate + 1,4-dihydroxy-2-naphthoate + H(+) = a 2-demethylmenaquinol + CO2 + diphosphate</text>
        <dbReference type="Rhea" id="RHEA:26478"/>
        <dbReference type="Rhea" id="RHEA-COMP:9563"/>
        <dbReference type="Rhea" id="RHEA-COMP:9564"/>
        <dbReference type="ChEBI" id="CHEBI:11173"/>
        <dbReference type="ChEBI" id="CHEBI:15378"/>
        <dbReference type="ChEBI" id="CHEBI:16526"/>
        <dbReference type="ChEBI" id="CHEBI:33019"/>
        <dbReference type="ChEBI" id="CHEBI:55437"/>
        <dbReference type="ChEBI" id="CHEBI:58914"/>
        <dbReference type="EC" id="2.5.1.74"/>
    </reaction>
</comment>
<dbReference type="Proteomes" id="UP000199183">
    <property type="component" value="Unassembled WGS sequence"/>
</dbReference>
<feature type="transmembrane region" description="Helical" evidence="8">
    <location>
        <begin position="247"/>
        <end position="276"/>
    </location>
</feature>
<keyword evidence="7 8" id="KW-0472">Membrane</keyword>
<keyword evidence="12" id="KW-1185">Reference proteome</keyword>
<comment type="subcellular location">
    <subcellularLocation>
        <location evidence="8">Cell membrane</location>
        <topology evidence="8">Multi-pass membrane protein</topology>
    </subcellularLocation>
    <subcellularLocation>
        <location evidence="1">Membrane</location>
        <topology evidence="1">Multi-pass membrane protein</topology>
    </subcellularLocation>
</comment>
<evidence type="ECO:0000256" key="8">
    <source>
        <dbReference type="HAMAP-Rule" id="MF_01937"/>
    </source>
</evidence>
<feature type="transmembrane region" description="Helical" evidence="8">
    <location>
        <begin position="189"/>
        <end position="209"/>
    </location>
</feature>
<feature type="compositionally biased region" description="Low complexity" evidence="10">
    <location>
        <begin position="1"/>
        <end position="18"/>
    </location>
</feature>
<evidence type="ECO:0000256" key="6">
    <source>
        <dbReference type="ARBA" id="ARBA00022989"/>
    </source>
</evidence>
<dbReference type="GO" id="GO:0042371">
    <property type="term" value="P:vitamin K biosynthetic process"/>
    <property type="evidence" value="ECO:0007669"/>
    <property type="project" value="TreeGrafter"/>
</dbReference>
<gene>
    <name evidence="8" type="primary">menA</name>
    <name evidence="11" type="ORF">SAMN04489806_0779</name>
</gene>
<feature type="transmembrane region" description="Helical" evidence="8">
    <location>
        <begin position="215"/>
        <end position="235"/>
    </location>
</feature>
<dbReference type="HAMAP" id="MF_01937">
    <property type="entry name" value="MenA_1"/>
    <property type="match status" value="1"/>
</dbReference>
<dbReference type="UniPathway" id="UPA00079">
    <property type="reaction ID" value="UER00168"/>
</dbReference>
<dbReference type="InterPro" id="IPR026046">
    <property type="entry name" value="UBIAD1"/>
</dbReference>
<dbReference type="NCBIfam" id="TIGR00751">
    <property type="entry name" value="menA"/>
    <property type="match status" value="1"/>
</dbReference>
<keyword evidence="5 8" id="KW-0812">Transmembrane</keyword>
<keyword evidence="3 8" id="KW-1003">Cell membrane</keyword>
<feature type="transmembrane region" description="Helical" evidence="8">
    <location>
        <begin position="282"/>
        <end position="302"/>
    </location>
</feature>
<reference evidence="11 12" key="1">
    <citation type="submission" date="2016-10" db="EMBL/GenBank/DDBJ databases">
        <authorList>
            <person name="de Groot N.N."/>
        </authorList>
    </citation>
    <scope>NUCLEOTIDE SEQUENCE [LARGE SCALE GENOMIC DNA]</scope>
    <source>
        <strain evidence="11 12">DSM 21799</strain>
    </source>
</reference>
<dbReference type="InterPro" id="IPR000537">
    <property type="entry name" value="UbiA_prenyltransferase"/>
</dbReference>
<organism evidence="11 12">
    <name type="scientific">Paramicrobacterium humi</name>
    <dbReference type="NCBI Taxonomy" id="640635"/>
    <lineage>
        <taxon>Bacteria</taxon>
        <taxon>Bacillati</taxon>
        <taxon>Actinomycetota</taxon>
        <taxon>Actinomycetes</taxon>
        <taxon>Micrococcales</taxon>
        <taxon>Microbacteriaceae</taxon>
        <taxon>Paramicrobacterium</taxon>
    </lineage>
</organism>
<evidence type="ECO:0000256" key="2">
    <source>
        <dbReference type="ARBA" id="ARBA00022428"/>
    </source>
</evidence>
<evidence type="ECO:0000256" key="3">
    <source>
        <dbReference type="ARBA" id="ARBA00022475"/>
    </source>
</evidence>
<accession>A0A1H4JMS4</accession>
<evidence type="ECO:0000256" key="4">
    <source>
        <dbReference type="ARBA" id="ARBA00022679"/>
    </source>
</evidence>
<keyword evidence="2 8" id="KW-0474">Menaquinone biosynthesis</keyword>
<name>A0A1H4JMS4_9MICO</name>
<feature type="region of interest" description="Disordered" evidence="10">
    <location>
        <begin position="1"/>
        <end position="37"/>
    </location>
</feature>
<keyword evidence="6 8" id="KW-1133">Transmembrane helix</keyword>
<dbReference type="InterPro" id="IPR044878">
    <property type="entry name" value="UbiA_sf"/>
</dbReference>
<feature type="transmembrane region" description="Helical" evidence="8">
    <location>
        <begin position="159"/>
        <end position="177"/>
    </location>
</feature>
<dbReference type="PIRSF" id="PIRSF005355">
    <property type="entry name" value="UBIAD1"/>
    <property type="match status" value="1"/>
</dbReference>
<comment type="similarity">
    <text evidence="8">Belongs to the MenA family. Type 1 subfamily.</text>
</comment>
<dbReference type="PANTHER" id="PTHR13929:SF0">
    <property type="entry name" value="UBIA PRENYLTRANSFERASE DOMAIN-CONTAINING PROTEIN 1"/>
    <property type="match status" value="1"/>
</dbReference>